<feature type="compositionally biased region" description="Low complexity" evidence="1">
    <location>
        <begin position="563"/>
        <end position="579"/>
    </location>
</feature>
<protein>
    <submittedName>
        <fullName evidence="3">DENN domain-containing protein 4</fullName>
    </submittedName>
</protein>
<evidence type="ECO:0000313" key="4">
    <source>
        <dbReference type="Proteomes" id="UP001141327"/>
    </source>
</evidence>
<organism evidence="3 4">
    <name type="scientific">Paratrimastix pyriformis</name>
    <dbReference type="NCBI Taxonomy" id="342808"/>
    <lineage>
        <taxon>Eukaryota</taxon>
        <taxon>Metamonada</taxon>
        <taxon>Preaxostyla</taxon>
        <taxon>Paratrimastigidae</taxon>
        <taxon>Paratrimastix</taxon>
    </lineage>
</organism>
<accession>A0ABQ8UFZ1</accession>
<feature type="region of interest" description="Disordered" evidence="1">
    <location>
        <begin position="427"/>
        <end position="579"/>
    </location>
</feature>
<comment type="caution">
    <text evidence="3">The sequence shown here is derived from an EMBL/GenBank/DDBJ whole genome shotgun (WGS) entry which is preliminary data.</text>
</comment>
<dbReference type="PANTHER" id="PTHR12296">
    <property type="entry name" value="DENN DOMAIN-CONTAINING PROTEIN 4"/>
    <property type="match status" value="1"/>
</dbReference>
<dbReference type="EMBL" id="JAPMOS010000077">
    <property type="protein sequence ID" value="KAJ4456244.1"/>
    <property type="molecule type" value="Genomic_DNA"/>
</dbReference>
<feature type="compositionally biased region" description="Low complexity" evidence="1">
    <location>
        <begin position="508"/>
        <end position="543"/>
    </location>
</feature>
<feature type="compositionally biased region" description="Low complexity" evidence="1">
    <location>
        <begin position="490"/>
        <end position="501"/>
    </location>
</feature>
<dbReference type="Proteomes" id="UP001141327">
    <property type="component" value="Unassembled WGS sequence"/>
</dbReference>
<proteinExistence type="predicted"/>
<keyword evidence="4" id="KW-1185">Reference proteome</keyword>
<gene>
    <name evidence="3" type="ORF">PAPYR_8613</name>
</gene>
<name>A0ABQ8UFZ1_9EUKA</name>
<dbReference type="InterPro" id="IPR005113">
    <property type="entry name" value="uDENN_dom"/>
</dbReference>
<feature type="domain" description="UDENN" evidence="2">
    <location>
        <begin position="23"/>
        <end position="761"/>
    </location>
</feature>
<evidence type="ECO:0000313" key="3">
    <source>
        <dbReference type="EMBL" id="KAJ4456244.1"/>
    </source>
</evidence>
<dbReference type="Gene3D" id="3.30.450.200">
    <property type="match status" value="1"/>
</dbReference>
<reference evidence="3" key="1">
    <citation type="journal article" date="2022" name="bioRxiv">
        <title>Genomics of Preaxostyla Flagellates Illuminates Evolutionary Transitions and the Path Towards Mitochondrial Loss.</title>
        <authorList>
            <person name="Novak L.V.F."/>
            <person name="Treitli S.C."/>
            <person name="Pyrih J."/>
            <person name="Halakuc P."/>
            <person name="Pipaliya S.V."/>
            <person name="Vacek V."/>
            <person name="Brzon O."/>
            <person name="Soukal P."/>
            <person name="Eme L."/>
            <person name="Dacks J.B."/>
            <person name="Karnkowska A."/>
            <person name="Elias M."/>
            <person name="Hampl V."/>
        </authorList>
    </citation>
    <scope>NUCLEOTIDE SEQUENCE</scope>
    <source>
        <strain evidence="3">RCP-MX</strain>
    </source>
</reference>
<evidence type="ECO:0000259" key="2">
    <source>
        <dbReference type="PROSITE" id="PS50211"/>
    </source>
</evidence>
<dbReference type="Pfam" id="PF02141">
    <property type="entry name" value="DENN"/>
    <property type="match status" value="1"/>
</dbReference>
<dbReference type="InterPro" id="IPR037516">
    <property type="entry name" value="Tripartite_DENN"/>
</dbReference>
<dbReference type="InterPro" id="IPR001194">
    <property type="entry name" value="cDENN_dom"/>
</dbReference>
<feature type="region of interest" description="Disordered" evidence="1">
    <location>
        <begin position="595"/>
        <end position="633"/>
    </location>
</feature>
<evidence type="ECO:0000256" key="1">
    <source>
        <dbReference type="SAM" id="MobiDB-lite"/>
    </source>
</evidence>
<dbReference type="Pfam" id="PF03456">
    <property type="entry name" value="uDENN"/>
    <property type="match status" value="1"/>
</dbReference>
<sequence length="889" mass="96083">MRFRTNRVFDYFVLSGISLQKLEKLDRRDTHSSLMQIVFRPQILDRFPEQEYHRDYPLPAALPMFCFPFGISVKTAPAPPTYHVNVFTDTGGSRTYAFHFVYTESIPDHVLAALDEKYPYDPEFFNPPPSGRGLYWTRGISLVSSYPFFHHAREVLCELYHNVLHALSPLPLERQIQHLICEIPVPPQGWSTVQFFVGSRCISLSRPAVNEFPLADLDFRVLFRCLSLNHVVLLFHAFLCERKAIVVDLDYDSIQITSSEPLPPFPVEYEKLLGTLRQCAAIYEPLGTSDPLRYADEAFAPGYREGVLASPPPPVLPLHPLGYGLLRDLLAPPPASADEKCESQHWWEVPLPMPVVEAWNAATAPPSLSRQGSGPAGGHLQWPPPPTAGAAGGPTAGTTSASSASFFDFVPPDVSVKSALPPPPPYHAEPVLVGPAPTPSPPSTPTSAGLGGGWTPVSLSPPPAPLSVGRSEGGYGVRDMDGGSCSIVEATPRGPASASRSAPPPLSLSPVPSVAALAAGPAPSTGPRASAAPSSTSASIGTPNTPPSATPTSRFPPATGREAAAPTSISPSPSTASLSSVFSASTTGVTASALGLRPLEVGPPGCPTPPLKSPKGDGGFGKTAEGARPLPAPLMRTPTPPAVSTVHPQATPLNPYDLFGPVPPHLAATPPGGNFHLGRVRDAFLRALVSMLRNYRDFLIYPTPSNPNPKEIFRNAEFLQTAHKQNEVWWSLPPCPSATHFETLLFDECVDAKANRSKLTVTKRLTPFLTDPTWRLRHTLVVVPPYPISLFLVLVWQVRTARRSDCHHFSLVLSCLQTHLFGSARTDIRISKNGKLGSSNQQERQIGIFESARTANWDLRISKNGKLGSSNQQERQFGRFGSERQIGMV</sequence>
<dbReference type="PROSITE" id="PS50211">
    <property type="entry name" value="DENN"/>
    <property type="match status" value="1"/>
</dbReference>
<feature type="region of interest" description="Disordered" evidence="1">
    <location>
        <begin position="364"/>
        <end position="404"/>
    </location>
</feature>
<dbReference type="PANTHER" id="PTHR12296:SF21">
    <property type="entry name" value="DENN DOMAIN-CONTAINING PROTEIN 3"/>
    <property type="match status" value="1"/>
</dbReference>
<dbReference type="SMART" id="SM00800">
    <property type="entry name" value="uDENN"/>
    <property type="match status" value="1"/>
</dbReference>
<dbReference type="SMART" id="SM00799">
    <property type="entry name" value="DENN"/>
    <property type="match status" value="1"/>
</dbReference>
<dbReference type="InterPro" id="IPR051696">
    <property type="entry name" value="DENN_Domain_GEFs"/>
</dbReference>